<dbReference type="EMBL" id="JBDFQZ010000007">
    <property type="protein sequence ID" value="KAK9705495.1"/>
    <property type="molecule type" value="Genomic_DNA"/>
</dbReference>
<feature type="compositionally biased region" description="Polar residues" evidence="1">
    <location>
        <begin position="220"/>
        <end position="231"/>
    </location>
</feature>
<feature type="region of interest" description="Disordered" evidence="1">
    <location>
        <begin position="203"/>
        <end position="246"/>
    </location>
</feature>
<gene>
    <name evidence="3" type="ORF">RND81_07G061300</name>
</gene>
<evidence type="ECO:0000313" key="4">
    <source>
        <dbReference type="Proteomes" id="UP001443914"/>
    </source>
</evidence>
<dbReference type="GO" id="GO:0015074">
    <property type="term" value="P:DNA integration"/>
    <property type="evidence" value="ECO:0007669"/>
    <property type="project" value="InterPro"/>
</dbReference>
<dbReference type="PROSITE" id="PS50994">
    <property type="entry name" value="INTEGRASE"/>
    <property type="match status" value="1"/>
</dbReference>
<reference evidence="3" key="1">
    <citation type="submission" date="2024-03" db="EMBL/GenBank/DDBJ databases">
        <title>WGS assembly of Saponaria officinalis var. Norfolk2.</title>
        <authorList>
            <person name="Jenkins J."/>
            <person name="Shu S."/>
            <person name="Grimwood J."/>
            <person name="Barry K."/>
            <person name="Goodstein D."/>
            <person name="Schmutz J."/>
            <person name="Leebens-Mack J."/>
            <person name="Osbourn A."/>
        </authorList>
    </citation>
    <scope>NUCLEOTIDE SEQUENCE [LARGE SCALE GENOMIC DNA]</scope>
    <source>
        <strain evidence="3">JIC</strain>
    </source>
</reference>
<feature type="region of interest" description="Disordered" evidence="1">
    <location>
        <begin position="738"/>
        <end position="763"/>
    </location>
</feature>
<accession>A0AAW1JMM5</accession>
<name>A0AAW1JMM5_SAPOF</name>
<dbReference type="AlphaFoldDB" id="A0AAW1JMM5"/>
<feature type="domain" description="Integrase catalytic" evidence="2">
    <location>
        <begin position="545"/>
        <end position="639"/>
    </location>
</feature>
<evidence type="ECO:0000256" key="1">
    <source>
        <dbReference type="SAM" id="MobiDB-lite"/>
    </source>
</evidence>
<evidence type="ECO:0000259" key="2">
    <source>
        <dbReference type="PROSITE" id="PS50994"/>
    </source>
</evidence>
<dbReference type="InterPro" id="IPR001584">
    <property type="entry name" value="Integrase_cat-core"/>
</dbReference>
<sequence length="809" mass="91034">MYIASGDNPSMQLSRGVVRALIAKNKYGFVNGEIKKPAEKSPNLQKWIRCDYLVSSWFLNSMKDDIAACFGYAYSSKVLWDDIKERFSEKNGPIYFELGKELYNTQQGNMSITDYFGKLKRIWEDIQELDGVPECTCGAVKTCSSNLLKRILYSDNKRKLVQFLMGVDPAYEVINQNLLTMDPLPSINQAFSRLVQAERQRKINSSIHPTEDSSALAASRGSQQFYASGKSSRPIDDQTRGSYRKDFRDAKKQKTLFCRYCKKEGHEIEFCSRLKNRNKRSEYPGHYNNNRFASNVEGEVLLDHPLGQEDQPTNKIDDNFLLAVAQKVLQLQNVRPQPADTSTTAHLTNFAGINIHALTADNAHISEQGASWIVDSGATDHMSPWLSDHSTRKVLAKGARSCGLFKIYNRQQNLCNAAFNNDDSSTVLRASVVDFSSDLNVFTVNEISQIRLQHYRLGHCSLSKIQLLVPCIGMTKLECEICVQAKHHQLPFPRSISHAPSIFDLVHIDLWGPYKTPNISRAVYFLTLVDDHSRATWTHLLKDKLSDNGTEIVQSGCSSLFAQKGIVQQTSIPRVPQQNGRVERKHRHLVETARAIRLHANFPKKFWGECILAATYIINLLPSSVLQWKVPYEVLMKKKADYSHLRVIGCLAFSLDRTCRDKFASKATRCVLIGYPQASKGYKLFDLDNNKVMFSRDVVFHESTFPFIEQVIPQSNLPLVTLSDDSAVPDPGADLHVPAESTDDSAVLPRDDPPIISNTSVPARHSTRPRILSTRLHGYTTPRLSVIPSSTPLIAASLISCDFNSYSAD</sequence>
<dbReference type="InterPro" id="IPR057670">
    <property type="entry name" value="SH3_retrovirus"/>
</dbReference>
<feature type="compositionally biased region" description="Basic and acidic residues" evidence="1">
    <location>
        <begin position="233"/>
        <end position="246"/>
    </location>
</feature>
<dbReference type="GO" id="GO:0003676">
    <property type="term" value="F:nucleic acid binding"/>
    <property type="evidence" value="ECO:0007669"/>
    <property type="project" value="InterPro"/>
</dbReference>
<organism evidence="3 4">
    <name type="scientific">Saponaria officinalis</name>
    <name type="common">Common soapwort</name>
    <name type="synonym">Lychnis saponaria</name>
    <dbReference type="NCBI Taxonomy" id="3572"/>
    <lineage>
        <taxon>Eukaryota</taxon>
        <taxon>Viridiplantae</taxon>
        <taxon>Streptophyta</taxon>
        <taxon>Embryophyta</taxon>
        <taxon>Tracheophyta</taxon>
        <taxon>Spermatophyta</taxon>
        <taxon>Magnoliopsida</taxon>
        <taxon>eudicotyledons</taxon>
        <taxon>Gunneridae</taxon>
        <taxon>Pentapetalae</taxon>
        <taxon>Caryophyllales</taxon>
        <taxon>Caryophyllaceae</taxon>
        <taxon>Caryophylleae</taxon>
        <taxon>Saponaria</taxon>
    </lineage>
</organism>
<dbReference type="InterPro" id="IPR025724">
    <property type="entry name" value="GAG-pre-integrase_dom"/>
</dbReference>
<dbReference type="InterPro" id="IPR036397">
    <property type="entry name" value="RNaseH_sf"/>
</dbReference>
<keyword evidence="4" id="KW-1185">Reference proteome</keyword>
<dbReference type="InterPro" id="IPR039537">
    <property type="entry name" value="Retrotran_Ty1/copia-like"/>
</dbReference>
<dbReference type="Pfam" id="PF25597">
    <property type="entry name" value="SH3_retrovirus"/>
    <property type="match status" value="1"/>
</dbReference>
<dbReference type="Proteomes" id="UP001443914">
    <property type="component" value="Unassembled WGS sequence"/>
</dbReference>
<proteinExistence type="predicted"/>
<evidence type="ECO:0000313" key="3">
    <source>
        <dbReference type="EMBL" id="KAK9705495.1"/>
    </source>
</evidence>
<dbReference type="Pfam" id="PF13976">
    <property type="entry name" value="gag_pre-integrs"/>
    <property type="match status" value="1"/>
</dbReference>
<dbReference type="PANTHER" id="PTHR42648">
    <property type="entry name" value="TRANSPOSASE, PUTATIVE-RELATED"/>
    <property type="match status" value="1"/>
</dbReference>
<dbReference type="PANTHER" id="PTHR42648:SF31">
    <property type="entry name" value="RNA-DIRECTED DNA POLYMERASE"/>
    <property type="match status" value="1"/>
</dbReference>
<dbReference type="Pfam" id="PF03732">
    <property type="entry name" value="Retrotrans_gag"/>
    <property type="match status" value="1"/>
</dbReference>
<dbReference type="InterPro" id="IPR012337">
    <property type="entry name" value="RNaseH-like_sf"/>
</dbReference>
<dbReference type="Gene3D" id="3.30.420.10">
    <property type="entry name" value="Ribonuclease H-like superfamily/Ribonuclease H"/>
    <property type="match status" value="1"/>
</dbReference>
<protein>
    <recommendedName>
        <fullName evidence="2">Integrase catalytic domain-containing protein</fullName>
    </recommendedName>
</protein>
<dbReference type="InterPro" id="IPR005162">
    <property type="entry name" value="Retrotrans_gag_dom"/>
</dbReference>
<dbReference type="SUPFAM" id="SSF53098">
    <property type="entry name" value="Ribonuclease H-like"/>
    <property type="match status" value="1"/>
</dbReference>
<comment type="caution">
    <text evidence="3">The sequence shown here is derived from an EMBL/GenBank/DDBJ whole genome shotgun (WGS) entry which is preliminary data.</text>
</comment>